<organism evidence="1 2">
    <name type="scientific">Azotobacter beijerinckii</name>
    <dbReference type="NCBI Taxonomy" id="170623"/>
    <lineage>
        <taxon>Bacteria</taxon>
        <taxon>Pseudomonadati</taxon>
        <taxon>Pseudomonadota</taxon>
        <taxon>Gammaproteobacteria</taxon>
        <taxon>Pseudomonadales</taxon>
        <taxon>Pseudomonadaceae</taxon>
        <taxon>Azotobacter</taxon>
    </lineage>
</organism>
<accession>A0A1H6XZ58</accession>
<reference evidence="1 2" key="1">
    <citation type="submission" date="2016-10" db="EMBL/GenBank/DDBJ databases">
        <authorList>
            <person name="de Groot N.N."/>
        </authorList>
    </citation>
    <scope>NUCLEOTIDE SEQUENCE [LARGE SCALE GENOMIC DNA]</scope>
    <source>
        <strain evidence="1 2">DSM 373</strain>
    </source>
</reference>
<dbReference type="Proteomes" id="UP000199250">
    <property type="component" value="Unassembled WGS sequence"/>
</dbReference>
<dbReference type="RefSeq" id="WP_090734266.1">
    <property type="nucleotide sequence ID" value="NZ_FNYQ01000080.1"/>
</dbReference>
<gene>
    <name evidence="1" type="ORF">SAMN04244572_03613</name>
</gene>
<evidence type="ECO:0000313" key="1">
    <source>
        <dbReference type="EMBL" id="SEJ34358.1"/>
    </source>
</evidence>
<dbReference type="EMBL" id="FNYQ01000080">
    <property type="protein sequence ID" value="SEJ34358.1"/>
    <property type="molecule type" value="Genomic_DNA"/>
</dbReference>
<name>A0A1H6XZ58_9GAMM</name>
<dbReference type="AlphaFoldDB" id="A0A1H6XZ58"/>
<evidence type="ECO:0000313" key="2">
    <source>
        <dbReference type="Proteomes" id="UP000199250"/>
    </source>
</evidence>
<proteinExistence type="predicted"/>
<dbReference type="OrthoDB" id="8410886at2"/>
<sequence>MAIGRKTGGRAKGTPNKKTTAVKEALQQAFEDMGGSGALASWGKENPGEFYKLWIKLLPQDINHGGQPENPLTTLMMQISGKTLKPAPEVDE</sequence>
<protein>
    <submittedName>
        <fullName evidence="1">Uncharacterized protein</fullName>
    </submittedName>
</protein>